<evidence type="ECO:0000313" key="7">
    <source>
        <dbReference type="EMBL" id="OKH20808.1"/>
    </source>
</evidence>
<dbReference type="InterPro" id="IPR050833">
    <property type="entry name" value="Poly_Biosynth_Transport"/>
</dbReference>
<evidence type="ECO:0000313" key="8">
    <source>
        <dbReference type="Proteomes" id="UP000186868"/>
    </source>
</evidence>
<dbReference type="STRING" id="1921803.NIES593_17510"/>
<feature type="transmembrane region" description="Helical" evidence="6">
    <location>
        <begin position="289"/>
        <end position="315"/>
    </location>
</feature>
<keyword evidence="5 6" id="KW-0472">Membrane</keyword>
<evidence type="ECO:0000256" key="2">
    <source>
        <dbReference type="ARBA" id="ARBA00022475"/>
    </source>
</evidence>
<organism evidence="7 8">
    <name type="scientific">Hydrococcus rivularis NIES-593</name>
    <dbReference type="NCBI Taxonomy" id="1921803"/>
    <lineage>
        <taxon>Bacteria</taxon>
        <taxon>Bacillati</taxon>
        <taxon>Cyanobacteriota</taxon>
        <taxon>Cyanophyceae</taxon>
        <taxon>Pleurocapsales</taxon>
        <taxon>Hydrococcaceae</taxon>
        <taxon>Hydrococcus</taxon>
    </lineage>
</organism>
<evidence type="ECO:0000256" key="4">
    <source>
        <dbReference type="ARBA" id="ARBA00022989"/>
    </source>
</evidence>
<dbReference type="RefSeq" id="WP_073600811.1">
    <property type="nucleotide sequence ID" value="NZ_MRCB01000026.1"/>
</dbReference>
<keyword evidence="2" id="KW-1003">Cell membrane</keyword>
<feature type="transmembrane region" description="Helical" evidence="6">
    <location>
        <begin position="382"/>
        <end position="400"/>
    </location>
</feature>
<dbReference type="AlphaFoldDB" id="A0A1U7HB95"/>
<feature type="transmembrane region" description="Helical" evidence="6">
    <location>
        <begin position="46"/>
        <end position="65"/>
    </location>
</feature>
<dbReference type="PANTHER" id="PTHR30250:SF11">
    <property type="entry name" value="O-ANTIGEN TRANSPORTER-RELATED"/>
    <property type="match status" value="1"/>
</dbReference>
<comment type="caution">
    <text evidence="7">The sequence shown here is derived from an EMBL/GenBank/DDBJ whole genome shotgun (WGS) entry which is preliminary data.</text>
</comment>
<feature type="transmembrane region" description="Helical" evidence="6">
    <location>
        <begin position="444"/>
        <end position="464"/>
    </location>
</feature>
<dbReference type="EMBL" id="MRCB01000026">
    <property type="protein sequence ID" value="OKH20808.1"/>
    <property type="molecule type" value="Genomic_DNA"/>
</dbReference>
<dbReference type="Pfam" id="PF13440">
    <property type="entry name" value="Polysacc_synt_3"/>
    <property type="match status" value="1"/>
</dbReference>
<gene>
    <name evidence="7" type="ORF">NIES593_17510</name>
</gene>
<feature type="transmembrane region" description="Helical" evidence="6">
    <location>
        <begin position="21"/>
        <end position="40"/>
    </location>
</feature>
<keyword evidence="8" id="KW-1185">Reference proteome</keyword>
<feature type="transmembrane region" description="Helical" evidence="6">
    <location>
        <begin position="231"/>
        <end position="253"/>
    </location>
</feature>
<reference evidence="7 8" key="1">
    <citation type="submission" date="2016-11" db="EMBL/GenBank/DDBJ databases">
        <title>Draft Genome Sequences of Nine Cyanobacterial Strains from Diverse Habitats.</title>
        <authorList>
            <person name="Zhu T."/>
            <person name="Hou S."/>
            <person name="Lu X."/>
            <person name="Hess W.R."/>
        </authorList>
    </citation>
    <scope>NUCLEOTIDE SEQUENCE [LARGE SCALE GENOMIC DNA]</scope>
    <source>
        <strain evidence="7 8">NIES-593</strain>
    </source>
</reference>
<evidence type="ECO:0000256" key="3">
    <source>
        <dbReference type="ARBA" id="ARBA00022692"/>
    </source>
</evidence>
<feature type="transmembrane region" description="Helical" evidence="6">
    <location>
        <begin position="85"/>
        <end position="107"/>
    </location>
</feature>
<feature type="transmembrane region" description="Helical" evidence="6">
    <location>
        <begin position="143"/>
        <end position="163"/>
    </location>
</feature>
<name>A0A1U7HB95_9CYAN</name>
<dbReference type="GO" id="GO:0005886">
    <property type="term" value="C:plasma membrane"/>
    <property type="evidence" value="ECO:0007669"/>
    <property type="project" value="UniProtKB-SubCell"/>
</dbReference>
<dbReference type="PANTHER" id="PTHR30250">
    <property type="entry name" value="PST FAMILY PREDICTED COLANIC ACID TRANSPORTER"/>
    <property type="match status" value="1"/>
</dbReference>
<feature type="transmembrane region" description="Helical" evidence="6">
    <location>
        <begin position="321"/>
        <end position="344"/>
    </location>
</feature>
<feature type="transmembrane region" description="Helical" evidence="6">
    <location>
        <begin position="113"/>
        <end position="131"/>
    </location>
</feature>
<comment type="subcellular location">
    <subcellularLocation>
        <location evidence="1">Cell membrane</location>
        <topology evidence="1">Multi-pass membrane protein</topology>
    </subcellularLocation>
</comment>
<dbReference type="Proteomes" id="UP000186868">
    <property type="component" value="Unassembled WGS sequence"/>
</dbReference>
<proteinExistence type="predicted"/>
<evidence type="ECO:0000256" key="5">
    <source>
        <dbReference type="ARBA" id="ARBA00023136"/>
    </source>
</evidence>
<accession>A0A1U7HB95</accession>
<protein>
    <submittedName>
        <fullName evidence="7">Polysaccharide biosynthesis protein</fullName>
    </submittedName>
</protein>
<evidence type="ECO:0000256" key="1">
    <source>
        <dbReference type="ARBA" id="ARBA00004651"/>
    </source>
</evidence>
<keyword evidence="3 6" id="KW-0812">Transmembrane</keyword>
<keyword evidence="4 6" id="KW-1133">Transmembrane helix</keyword>
<feature type="transmembrane region" description="Helical" evidence="6">
    <location>
        <begin position="420"/>
        <end position="438"/>
    </location>
</feature>
<dbReference type="OrthoDB" id="571413at2"/>
<feature type="transmembrane region" description="Helical" evidence="6">
    <location>
        <begin position="169"/>
        <end position="193"/>
    </location>
</feature>
<sequence>MGKRKFFSNSLAIVSNRLAQSITTFVLFAFIARLLGPYQLGQYTLAFSYYFFFMSLASQGFKTLFTRELSRYPQETPIYLTSGTLLQLFFSLVAYGLLVLVVCALPYKSDTAMVCYILGAAIAPFSLSNITEAIFQAQERMHLIAFSTVPVYILRVLAAIWAMRLDYDINAIAAIMVFSEAAILILQWGLLARTVKLQWRIDWNFIWKTCNAVRVFLAIEGIAVFRERMLTFILSLLGGEVVVGLYGGVIQLMQPFEIISQSIVTSAFPRMSQTVASGQQKQRQLVEGLVEILLGVAFPLIVGLLFVGGNLLVFLYGNASFLEATIALNIVSFGLIASGIIRPLSYSLVANGCERVNLREVIVTTIAGGFASIMLISQYQLLGAALSLLLMQVLACGQYVWATNHRLFSLRPWQISRRPLLLGLLMLAVFAILQKIKLDFLPEAIAAICAYCVFASLLGIHALGKPSAIWAKLSRK</sequence>
<evidence type="ECO:0000256" key="6">
    <source>
        <dbReference type="SAM" id="Phobius"/>
    </source>
</evidence>